<evidence type="ECO:0000256" key="2">
    <source>
        <dbReference type="ARBA" id="ARBA00007965"/>
    </source>
</evidence>
<proteinExistence type="inferred from homology"/>
<dbReference type="PANTHER" id="PTHR10332:SF88">
    <property type="entry name" value="EQUILIBRATIVE NUCLEOSIDE TRANSPORTER 1, ISOFORM A"/>
    <property type="match status" value="1"/>
</dbReference>
<evidence type="ECO:0000313" key="8">
    <source>
        <dbReference type="EMBL" id="QQP56855.1"/>
    </source>
</evidence>
<keyword evidence="4 7" id="KW-0812">Transmembrane</keyword>
<name>A0A7T8QVQ8_CALRO</name>
<evidence type="ECO:0000256" key="1">
    <source>
        <dbReference type="ARBA" id="ARBA00004141"/>
    </source>
</evidence>
<dbReference type="Proteomes" id="UP000595437">
    <property type="component" value="Chromosome 1"/>
</dbReference>
<feature type="transmembrane region" description="Helical" evidence="7">
    <location>
        <begin position="133"/>
        <end position="152"/>
    </location>
</feature>
<feature type="non-terminal residue" evidence="8">
    <location>
        <position position="153"/>
    </location>
</feature>
<dbReference type="EMBL" id="CP045890">
    <property type="protein sequence ID" value="QQP56855.1"/>
    <property type="molecule type" value="Genomic_DNA"/>
</dbReference>
<evidence type="ECO:0000256" key="7">
    <source>
        <dbReference type="SAM" id="Phobius"/>
    </source>
</evidence>
<dbReference type="GO" id="GO:0005886">
    <property type="term" value="C:plasma membrane"/>
    <property type="evidence" value="ECO:0007669"/>
    <property type="project" value="TreeGrafter"/>
</dbReference>
<gene>
    <name evidence="8" type="ORF">FKW44_001667</name>
</gene>
<dbReference type="InterPro" id="IPR002259">
    <property type="entry name" value="Eqnu_transpt"/>
</dbReference>
<dbReference type="GO" id="GO:0005337">
    <property type="term" value="F:nucleoside transmembrane transporter activity"/>
    <property type="evidence" value="ECO:0007669"/>
    <property type="project" value="InterPro"/>
</dbReference>
<keyword evidence="6 7" id="KW-0472">Membrane</keyword>
<feature type="transmembrane region" description="Helical" evidence="7">
    <location>
        <begin position="77"/>
        <end position="95"/>
    </location>
</feature>
<keyword evidence="5 7" id="KW-1133">Transmembrane helix</keyword>
<keyword evidence="3" id="KW-0813">Transport</keyword>
<feature type="transmembrane region" description="Helical" evidence="7">
    <location>
        <begin position="21"/>
        <end position="49"/>
    </location>
</feature>
<comment type="subcellular location">
    <subcellularLocation>
        <location evidence="1">Membrane</location>
        <topology evidence="1">Multi-pass membrane protein</topology>
    </subcellularLocation>
</comment>
<dbReference type="OrthoDB" id="6370660at2759"/>
<evidence type="ECO:0000256" key="5">
    <source>
        <dbReference type="ARBA" id="ARBA00022989"/>
    </source>
</evidence>
<keyword evidence="9" id="KW-1185">Reference proteome</keyword>
<evidence type="ECO:0000313" key="9">
    <source>
        <dbReference type="Proteomes" id="UP000595437"/>
    </source>
</evidence>
<evidence type="ECO:0000256" key="6">
    <source>
        <dbReference type="ARBA" id="ARBA00023136"/>
    </source>
</evidence>
<evidence type="ECO:0000256" key="4">
    <source>
        <dbReference type="ARBA" id="ARBA00022692"/>
    </source>
</evidence>
<evidence type="ECO:0000256" key="3">
    <source>
        <dbReference type="ARBA" id="ARBA00022448"/>
    </source>
</evidence>
<dbReference type="AlphaFoldDB" id="A0A7T8QVQ8"/>
<dbReference type="PANTHER" id="PTHR10332">
    <property type="entry name" value="EQUILIBRATIVE NUCLEOSIDE TRANSPORTER"/>
    <property type="match status" value="1"/>
</dbReference>
<sequence>MDQMESSPASKPLAPPDKWKFVYIIFYWLGICTLLPWNFFISVPGYWFYKYRSLILNETDDATESLTDLQLNWNPRLSVASMVPNVTVLTLNAVIGHRFKTKPRLLFSLIMVIILFVYTCVMAKVDTDGWQTSFFYVTLASVVFINTFAATFQ</sequence>
<protein>
    <recommendedName>
        <fullName evidence="10">Equilibrative nucleoside transporter 3</fullName>
    </recommendedName>
</protein>
<accession>A0A7T8QVQ8</accession>
<feature type="transmembrane region" description="Helical" evidence="7">
    <location>
        <begin position="107"/>
        <end position="127"/>
    </location>
</feature>
<comment type="similarity">
    <text evidence="2">Belongs to the SLC29A/ENT transporter (TC 2.A.57) family.</text>
</comment>
<reference evidence="9" key="1">
    <citation type="submission" date="2021-01" db="EMBL/GenBank/DDBJ databases">
        <title>Caligus Genome Assembly.</title>
        <authorList>
            <person name="Gallardo-Escarate C."/>
        </authorList>
    </citation>
    <scope>NUCLEOTIDE SEQUENCE [LARGE SCALE GENOMIC DNA]</scope>
</reference>
<organism evidence="8 9">
    <name type="scientific">Caligus rogercresseyi</name>
    <name type="common">Sea louse</name>
    <dbReference type="NCBI Taxonomy" id="217165"/>
    <lineage>
        <taxon>Eukaryota</taxon>
        <taxon>Metazoa</taxon>
        <taxon>Ecdysozoa</taxon>
        <taxon>Arthropoda</taxon>
        <taxon>Crustacea</taxon>
        <taxon>Multicrustacea</taxon>
        <taxon>Hexanauplia</taxon>
        <taxon>Copepoda</taxon>
        <taxon>Siphonostomatoida</taxon>
        <taxon>Caligidae</taxon>
        <taxon>Caligus</taxon>
    </lineage>
</organism>
<evidence type="ECO:0008006" key="10">
    <source>
        <dbReference type="Google" id="ProtNLM"/>
    </source>
</evidence>